<evidence type="ECO:0000313" key="3">
    <source>
        <dbReference type="Proteomes" id="UP001233999"/>
    </source>
</evidence>
<dbReference type="Proteomes" id="UP001233999">
    <property type="component" value="Unassembled WGS sequence"/>
</dbReference>
<gene>
    <name evidence="2" type="ORF">L9F63_016528</name>
</gene>
<sequence length="356" mass="40028">DTIKSMKAKKMMTKGDDGVIKVLKEVENATVDHHTKSSDAETLQKWASLEGENESESSKNNQKDNLIYGNPSFLSRFIEHRKDDKVSCIMPNSTQKEREIYLKIESPVNFESSIDEVNRPDDQVQGIDKVQSNMTEIYLRDHAYDSSKENIAANRDITSKEPARTVEEIRRRIEGNVENSKTPKESKSPLPKLKNNKVDTKSKTTVHSKEDGNKFEIRRNNSNTRDSPPRKVSFKVRSSINNGKTCSSSLSSSRRSAASKLIHMESRSSSKVAALASKFNAIIYENKDVKGNNLLSSDTKKKSVSTPQLTMNSPKISSMNSQTSRTVLPTVTKKLSPSEKTVLSRRTSNNLKKENR</sequence>
<dbReference type="EMBL" id="JASPKZ010004216">
    <property type="protein sequence ID" value="KAJ9590441.1"/>
    <property type="molecule type" value="Genomic_DNA"/>
</dbReference>
<feature type="region of interest" description="Disordered" evidence="1">
    <location>
        <begin position="30"/>
        <end position="66"/>
    </location>
</feature>
<feature type="compositionally biased region" description="Basic and acidic residues" evidence="1">
    <location>
        <begin position="196"/>
        <end position="219"/>
    </location>
</feature>
<keyword evidence="3" id="KW-1185">Reference proteome</keyword>
<reference evidence="2" key="2">
    <citation type="submission" date="2023-05" db="EMBL/GenBank/DDBJ databases">
        <authorList>
            <person name="Fouks B."/>
        </authorList>
    </citation>
    <scope>NUCLEOTIDE SEQUENCE</scope>
    <source>
        <strain evidence="2">Stay&amp;Tobe</strain>
        <tissue evidence="2">Testes</tissue>
    </source>
</reference>
<feature type="region of interest" description="Disordered" evidence="1">
    <location>
        <begin position="171"/>
        <end position="233"/>
    </location>
</feature>
<feature type="compositionally biased region" description="Polar residues" evidence="1">
    <location>
        <begin position="304"/>
        <end position="350"/>
    </location>
</feature>
<feature type="compositionally biased region" description="Basic and acidic residues" evidence="1">
    <location>
        <begin position="30"/>
        <end position="39"/>
    </location>
</feature>
<proteinExistence type="predicted"/>
<name>A0AAD8EHK9_DIPPU</name>
<protein>
    <submittedName>
        <fullName evidence="2">Uncharacterized protein</fullName>
    </submittedName>
</protein>
<reference evidence="2" key="1">
    <citation type="journal article" date="2023" name="IScience">
        <title>Live-bearing cockroach genome reveals convergent evolutionary mechanisms linked to viviparity in insects and beyond.</title>
        <authorList>
            <person name="Fouks B."/>
            <person name="Harrison M.C."/>
            <person name="Mikhailova A.A."/>
            <person name="Marchal E."/>
            <person name="English S."/>
            <person name="Carruthers M."/>
            <person name="Jennings E.C."/>
            <person name="Chiamaka E.L."/>
            <person name="Frigard R.A."/>
            <person name="Pippel M."/>
            <person name="Attardo G.M."/>
            <person name="Benoit J.B."/>
            <person name="Bornberg-Bauer E."/>
            <person name="Tobe S.S."/>
        </authorList>
    </citation>
    <scope>NUCLEOTIDE SEQUENCE</scope>
    <source>
        <strain evidence="2">Stay&amp;Tobe</strain>
    </source>
</reference>
<comment type="caution">
    <text evidence="2">The sequence shown here is derived from an EMBL/GenBank/DDBJ whole genome shotgun (WGS) entry which is preliminary data.</text>
</comment>
<feature type="compositionally biased region" description="Basic and acidic residues" evidence="1">
    <location>
        <begin position="171"/>
        <end position="187"/>
    </location>
</feature>
<organism evidence="2 3">
    <name type="scientific">Diploptera punctata</name>
    <name type="common">Pacific beetle cockroach</name>
    <dbReference type="NCBI Taxonomy" id="6984"/>
    <lineage>
        <taxon>Eukaryota</taxon>
        <taxon>Metazoa</taxon>
        <taxon>Ecdysozoa</taxon>
        <taxon>Arthropoda</taxon>
        <taxon>Hexapoda</taxon>
        <taxon>Insecta</taxon>
        <taxon>Pterygota</taxon>
        <taxon>Neoptera</taxon>
        <taxon>Polyneoptera</taxon>
        <taxon>Dictyoptera</taxon>
        <taxon>Blattodea</taxon>
        <taxon>Blaberoidea</taxon>
        <taxon>Blaberidae</taxon>
        <taxon>Diplopterinae</taxon>
        <taxon>Diploptera</taxon>
    </lineage>
</organism>
<evidence type="ECO:0000256" key="1">
    <source>
        <dbReference type="SAM" id="MobiDB-lite"/>
    </source>
</evidence>
<accession>A0AAD8EHK9</accession>
<evidence type="ECO:0000313" key="2">
    <source>
        <dbReference type="EMBL" id="KAJ9590441.1"/>
    </source>
</evidence>
<feature type="region of interest" description="Disordered" evidence="1">
    <location>
        <begin position="292"/>
        <end position="356"/>
    </location>
</feature>
<dbReference type="AlphaFoldDB" id="A0AAD8EHK9"/>
<feature type="non-terminal residue" evidence="2">
    <location>
        <position position="356"/>
    </location>
</feature>